<accession>A0A1E1ETM1</accession>
<keyword evidence="1" id="KW-0677">Repeat</keyword>
<dbReference type="Pfam" id="PF12796">
    <property type="entry name" value="Ank_2"/>
    <property type="match status" value="1"/>
</dbReference>
<dbReference type="PANTHER" id="PTHR24188:SF29">
    <property type="entry name" value="GH09064P"/>
    <property type="match status" value="1"/>
</dbReference>
<reference evidence="5 6" key="1">
    <citation type="submission" date="2016-09" db="EMBL/GenBank/DDBJ databases">
        <title>Nearly complete genome sequences of 2 Mimiviridae isolates, Mimivirus shirakomae and Mimivirus kasaii from Japanese pond and river mouth.</title>
        <authorList>
            <person name="Takemura M."/>
            <person name="Mikami T."/>
            <person name="Murono S."/>
        </authorList>
    </citation>
    <scope>NUCLEOTIDE SEQUENCE [LARGE SCALE GENOMIC DNA]</scope>
    <source>
        <strain evidence="3 6">Mimivirus kasaii</strain>
        <strain evidence="4 5">Mimivirus shirakomae</strain>
    </source>
</reference>
<dbReference type="PROSITE" id="PS50297">
    <property type="entry name" value="ANK_REP_REGION"/>
    <property type="match status" value="1"/>
</dbReference>
<evidence type="ECO:0000313" key="4">
    <source>
        <dbReference type="EMBL" id="BAV62575.1"/>
    </source>
</evidence>
<keyword evidence="2" id="KW-0040">ANK repeat</keyword>
<dbReference type="InterPro" id="IPR002110">
    <property type="entry name" value="Ankyrin_rpt"/>
</dbReference>
<evidence type="ECO:0000256" key="1">
    <source>
        <dbReference type="ARBA" id="ARBA00022737"/>
    </source>
</evidence>
<dbReference type="InterPro" id="IPR036770">
    <property type="entry name" value="Ankyrin_rpt-contain_sf"/>
</dbReference>
<dbReference type="Proteomes" id="UP000240366">
    <property type="component" value="Segment"/>
</dbReference>
<dbReference type="SUPFAM" id="SSF48403">
    <property type="entry name" value="Ankyrin repeat"/>
    <property type="match status" value="1"/>
</dbReference>
<dbReference type="EMBL" id="AP017644">
    <property type="protein sequence ID" value="BAV61587.1"/>
    <property type="molecule type" value="Genomic_DNA"/>
</dbReference>
<dbReference type="Gene3D" id="1.25.40.20">
    <property type="entry name" value="Ankyrin repeat-containing domain"/>
    <property type="match status" value="1"/>
</dbReference>
<evidence type="ECO:0000256" key="2">
    <source>
        <dbReference type="ARBA" id="ARBA00023043"/>
    </source>
</evidence>
<protein>
    <submittedName>
        <fullName evidence="3">Ankyrin repeat protein</fullName>
    </submittedName>
    <submittedName>
        <fullName evidence="4">Ankyrin repeat-containing protein</fullName>
    </submittedName>
</protein>
<evidence type="ECO:0000313" key="6">
    <source>
        <dbReference type="Proteomes" id="UP000241484"/>
    </source>
</evidence>
<dbReference type="PROSITE" id="PS50088">
    <property type="entry name" value="ANK_REPEAT"/>
    <property type="match status" value="1"/>
</dbReference>
<dbReference type="SMART" id="SM00248">
    <property type="entry name" value="ANK"/>
    <property type="match status" value="2"/>
</dbReference>
<dbReference type="PANTHER" id="PTHR24188">
    <property type="entry name" value="ANKYRIN REPEAT PROTEIN"/>
    <property type="match status" value="1"/>
</dbReference>
<evidence type="ECO:0000313" key="5">
    <source>
        <dbReference type="Proteomes" id="UP000240366"/>
    </source>
</evidence>
<sequence length="53" mass="5942">MASEEGHLEVVKYLVSLGANIRADNDYAVRWASMDGHHEVVKYLLSLGAKIFH</sequence>
<proteinExistence type="predicted"/>
<dbReference type="EMBL" id="AP017645">
    <property type="protein sequence ID" value="BAV62575.1"/>
    <property type="molecule type" value="Genomic_DNA"/>
</dbReference>
<evidence type="ECO:0000313" key="3">
    <source>
        <dbReference type="EMBL" id="BAV61587.1"/>
    </source>
</evidence>
<dbReference type="Proteomes" id="UP000241484">
    <property type="component" value="Segment"/>
</dbReference>
<name>A0A1E1ETM1_9VIRU</name>
<organism evidence="3 6">
    <name type="scientific">Acanthamoeba castellanii mimivirus</name>
    <dbReference type="NCBI Taxonomy" id="1899318"/>
    <lineage>
        <taxon>Viruses</taxon>
        <taxon>Varidnaviria</taxon>
        <taxon>Bamfordvirae</taxon>
        <taxon>Nucleocytoviricota</taxon>
        <taxon>Megaviricetes</taxon>
        <taxon>Imitervirales</taxon>
        <taxon>Mimiviridae</taxon>
        <taxon>Megamimivirinae</taxon>
        <taxon>Mimivirus</taxon>
    </lineage>
</organism>